<dbReference type="AlphaFoldDB" id="A0A1M4W8K6"/>
<dbReference type="Proteomes" id="UP000184404">
    <property type="component" value="Unassembled WGS sequence"/>
</dbReference>
<dbReference type="InterPro" id="IPR005537">
    <property type="entry name" value="RAMP_III_fam"/>
</dbReference>
<gene>
    <name evidence="4" type="ORF">SAMN02745190_01142</name>
</gene>
<dbReference type="OrthoDB" id="9813956at2"/>
<dbReference type="Pfam" id="PF03787">
    <property type="entry name" value="RAMPs"/>
    <property type="match status" value="1"/>
</dbReference>
<dbReference type="RefSeq" id="WP_094756492.1">
    <property type="nucleotide sequence ID" value="NZ_FQUG01000004.1"/>
</dbReference>
<evidence type="ECO:0000256" key="1">
    <source>
        <dbReference type="ARBA" id="ARBA00023118"/>
    </source>
</evidence>
<evidence type="ECO:0000256" key="2">
    <source>
        <dbReference type="SAM" id="MobiDB-lite"/>
    </source>
</evidence>
<keyword evidence="1" id="KW-0051">Antiviral defense</keyword>
<dbReference type="STRING" id="1123243.SAMN02745190_01142"/>
<proteinExistence type="predicted"/>
<accession>A0A1M4W8K6</accession>
<feature type="region of interest" description="Disordered" evidence="2">
    <location>
        <begin position="253"/>
        <end position="272"/>
    </location>
</feature>
<evidence type="ECO:0000313" key="5">
    <source>
        <dbReference type="Proteomes" id="UP000184404"/>
    </source>
</evidence>
<keyword evidence="5" id="KW-1185">Reference proteome</keyword>
<dbReference type="InterPro" id="IPR010172">
    <property type="entry name" value="CRISPR-assoc_prot_TM1791"/>
</dbReference>
<evidence type="ECO:0000313" key="4">
    <source>
        <dbReference type="EMBL" id="SHE77537.1"/>
    </source>
</evidence>
<dbReference type="PANTHER" id="PTHR39965">
    <property type="entry name" value="CRISPR SYSTEM CMR SUBUNIT CMR6"/>
    <property type="match status" value="1"/>
</dbReference>
<feature type="domain" description="CRISPR type III-associated protein" evidence="3">
    <location>
        <begin position="64"/>
        <end position="247"/>
    </location>
</feature>
<organism evidence="4 5">
    <name type="scientific">Schwartzia succinivorans DSM 10502</name>
    <dbReference type="NCBI Taxonomy" id="1123243"/>
    <lineage>
        <taxon>Bacteria</taxon>
        <taxon>Bacillati</taxon>
        <taxon>Bacillota</taxon>
        <taxon>Negativicutes</taxon>
        <taxon>Selenomonadales</taxon>
        <taxon>Selenomonadaceae</taxon>
        <taxon>Schwartzia</taxon>
    </lineage>
</organism>
<dbReference type="GO" id="GO:0051607">
    <property type="term" value="P:defense response to virus"/>
    <property type="evidence" value="ECO:0007669"/>
    <property type="project" value="UniProtKB-KW"/>
</dbReference>
<feature type="compositionally biased region" description="Polar residues" evidence="2">
    <location>
        <begin position="257"/>
        <end position="272"/>
    </location>
</feature>
<dbReference type="EMBL" id="FQUG01000004">
    <property type="protein sequence ID" value="SHE77537.1"/>
    <property type="molecule type" value="Genomic_DNA"/>
</dbReference>
<dbReference type="PANTHER" id="PTHR39965:SF1">
    <property type="entry name" value="CRISPR SYSTEM CMR SUBUNIT CMR6"/>
    <property type="match status" value="1"/>
</dbReference>
<name>A0A1M4W8K6_9FIRM</name>
<protein>
    <submittedName>
        <fullName evidence="4">CRISPR-associated protein Cmr6</fullName>
    </submittedName>
</protein>
<reference evidence="4 5" key="1">
    <citation type="submission" date="2016-11" db="EMBL/GenBank/DDBJ databases">
        <authorList>
            <person name="Jaros S."/>
            <person name="Januszkiewicz K."/>
            <person name="Wedrychowicz H."/>
        </authorList>
    </citation>
    <scope>NUCLEOTIDE SEQUENCE [LARGE SCALE GENOMIC DNA]</scope>
    <source>
        <strain evidence="4 5">DSM 10502</strain>
    </source>
</reference>
<dbReference type="NCBIfam" id="TIGR01898">
    <property type="entry name" value="cas_TM1791_cmr6"/>
    <property type="match status" value="1"/>
</dbReference>
<evidence type="ECO:0000259" key="3">
    <source>
        <dbReference type="Pfam" id="PF03787"/>
    </source>
</evidence>
<sequence length="324" mass="36200">MLSPNMNYLYNVEYFDGLESSGEGFGVSGMSMKERTRKIVEFPFEADTSLGALEKAKGIQSFELYTAYPGLMIGTGAMHDIDMEEALKNGFTFDYVTGLPYLPGSSLKGILRSFFPQKEKDEEKKEYIRSYLSNKETDIKAFMQWIFGDEKPGNINFIGAFPKIDGQAKRLLAMEYITPHASEFLNPIPISMLKIKPGVKFRFVFICKDYKVGDRVIVSAEEMTKLFKSIILDMGIGAKTNVGFGVMSEQMPKENKTCNSTGSGQAQSNIGNTSTSTTGDVITCKVCKRNYQRVFHGEIMTECPYCKNKKGKKSGGGKPVQKRR</sequence>